<dbReference type="KEGG" id="ats:109767473"/>
<reference evidence="2" key="5">
    <citation type="journal article" date="2021" name="G3 (Bethesda)">
        <title>Aegilops tauschii genome assembly Aet v5.0 features greater sequence contiguity and improved annotation.</title>
        <authorList>
            <person name="Wang L."/>
            <person name="Zhu T."/>
            <person name="Rodriguez J.C."/>
            <person name="Deal K.R."/>
            <person name="Dubcovsky J."/>
            <person name="McGuire P.E."/>
            <person name="Lux T."/>
            <person name="Spannagl M."/>
            <person name="Mayer K.F.X."/>
            <person name="Baldrich P."/>
            <person name="Meyers B.C."/>
            <person name="Huo N."/>
            <person name="Gu Y.Q."/>
            <person name="Zhou H."/>
            <person name="Devos K.M."/>
            <person name="Bennetzen J.L."/>
            <person name="Unver T."/>
            <person name="Budak H."/>
            <person name="Gulick P.J."/>
            <person name="Galiba G."/>
            <person name="Kalapos B."/>
            <person name="Nelson D.R."/>
            <person name="Li P."/>
            <person name="You F.M."/>
            <person name="Luo M.C."/>
            <person name="Dvorak J."/>
        </authorList>
    </citation>
    <scope>NUCLEOTIDE SEQUENCE [LARGE SCALE GENOMIC DNA]</scope>
    <source>
        <strain evidence="2">cv. AL8/78</strain>
    </source>
</reference>
<protein>
    <recommendedName>
        <fullName evidence="4">HMA domain-containing protein</fullName>
    </recommendedName>
</protein>
<reference evidence="2" key="3">
    <citation type="journal article" date="2017" name="Nature">
        <title>Genome sequence of the progenitor of the wheat D genome Aegilops tauschii.</title>
        <authorList>
            <person name="Luo M.C."/>
            <person name="Gu Y.Q."/>
            <person name="Puiu D."/>
            <person name="Wang H."/>
            <person name="Twardziok S.O."/>
            <person name="Deal K.R."/>
            <person name="Huo N."/>
            <person name="Zhu T."/>
            <person name="Wang L."/>
            <person name="Wang Y."/>
            <person name="McGuire P.E."/>
            <person name="Liu S."/>
            <person name="Long H."/>
            <person name="Ramasamy R.K."/>
            <person name="Rodriguez J.C."/>
            <person name="Van S.L."/>
            <person name="Yuan L."/>
            <person name="Wang Z."/>
            <person name="Xia Z."/>
            <person name="Xiao L."/>
            <person name="Anderson O.D."/>
            <person name="Ouyang S."/>
            <person name="Liang Y."/>
            <person name="Zimin A.V."/>
            <person name="Pertea G."/>
            <person name="Qi P."/>
            <person name="Bennetzen J.L."/>
            <person name="Dai X."/>
            <person name="Dawson M.W."/>
            <person name="Muller H.G."/>
            <person name="Kugler K."/>
            <person name="Rivarola-Duarte L."/>
            <person name="Spannagl M."/>
            <person name="Mayer K.F.X."/>
            <person name="Lu F.H."/>
            <person name="Bevan M.W."/>
            <person name="Leroy P."/>
            <person name="Li P."/>
            <person name="You F.M."/>
            <person name="Sun Q."/>
            <person name="Liu Z."/>
            <person name="Lyons E."/>
            <person name="Wicker T."/>
            <person name="Salzberg S.L."/>
            <person name="Devos K.M."/>
            <person name="Dvorak J."/>
        </authorList>
    </citation>
    <scope>NUCLEOTIDE SEQUENCE [LARGE SCALE GENOMIC DNA]</scope>
    <source>
        <strain evidence="2">cv. AL8/78</strain>
    </source>
</reference>
<evidence type="ECO:0000256" key="1">
    <source>
        <dbReference type="SAM" id="MobiDB-lite"/>
    </source>
</evidence>
<dbReference type="Proteomes" id="UP000015105">
    <property type="component" value="Chromosome 5D"/>
</dbReference>
<dbReference type="OMA" id="YNAMPSC"/>
<evidence type="ECO:0000313" key="2">
    <source>
        <dbReference type="EnsemblPlants" id="AET5Gv20431400.1"/>
    </source>
</evidence>
<proteinExistence type="predicted"/>
<evidence type="ECO:0000313" key="3">
    <source>
        <dbReference type="Proteomes" id="UP000015105"/>
    </source>
</evidence>
<dbReference type="InterPro" id="IPR044296">
    <property type="entry name" value="HIPP46"/>
</dbReference>
<dbReference type="RefSeq" id="XP_020181819.1">
    <property type="nucleotide sequence ID" value="XM_020326230.4"/>
</dbReference>
<dbReference type="EnsemblPlants" id="AET5Gv20431400.1">
    <property type="protein sequence ID" value="AET5Gv20431400.1"/>
    <property type="gene ID" value="AET5Gv20431400"/>
</dbReference>
<organism evidence="2 3">
    <name type="scientific">Aegilops tauschii subsp. strangulata</name>
    <name type="common">Goatgrass</name>
    <dbReference type="NCBI Taxonomy" id="200361"/>
    <lineage>
        <taxon>Eukaryota</taxon>
        <taxon>Viridiplantae</taxon>
        <taxon>Streptophyta</taxon>
        <taxon>Embryophyta</taxon>
        <taxon>Tracheophyta</taxon>
        <taxon>Spermatophyta</taxon>
        <taxon>Magnoliopsida</taxon>
        <taxon>Liliopsida</taxon>
        <taxon>Poales</taxon>
        <taxon>Poaceae</taxon>
        <taxon>BOP clade</taxon>
        <taxon>Pooideae</taxon>
        <taxon>Triticodae</taxon>
        <taxon>Triticeae</taxon>
        <taxon>Triticinae</taxon>
        <taxon>Aegilops</taxon>
    </lineage>
</organism>
<sequence>MVKQKIVLKLPLDGERNRRKAFKAAVGMAGVTSATLEGDKIIIVGDGVDPIALTTMLRRSLGKAELVSISSGDDKKKDGGYGYGYGGEKKKDGYGYGGSDGGGGKDSKGNGGYHQNEVAPIPYPAYHQYNAMPSCPAYAYAPYQQQQQDPGCSIM</sequence>
<dbReference type="OrthoDB" id="692882at2759"/>
<dbReference type="PANTHER" id="PTHR46371">
    <property type="entry name" value="OS04G0464100 PROTEIN"/>
    <property type="match status" value="1"/>
</dbReference>
<dbReference type="AlphaFoldDB" id="A0A453KJ57"/>
<name>A0A453KJ57_AEGTS</name>
<reference evidence="3" key="1">
    <citation type="journal article" date="2014" name="Science">
        <title>Ancient hybridizations among the ancestral genomes of bread wheat.</title>
        <authorList>
            <consortium name="International Wheat Genome Sequencing Consortium,"/>
            <person name="Marcussen T."/>
            <person name="Sandve S.R."/>
            <person name="Heier L."/>
            <person name="Spannagl M."/>
            <person name="Pfeifer M."/>
            <person name="Jakobsen K.S."/>
            <person name="Wulff B.B."/>
            <person name="Steuernagel B."/>
            <person name="Mayer K.F."/>
            <person name="Olsen O.A."/>
        </authorList>
    </citation>
    <scope>NUCLEOTIDE SEQUENCE [LARGE SCALE GENOMIC DNA]</scope>
    <source>
        <strain evidence="3">cv. AL8/78</strain>
    </source>
</reference>
<feature type="region of interest" description="Disordered" evidence="1">
    <location>
        <begin position="67"/>
        <end position="116"/>
    </location>
</feature>
<accession>A0A453KJ57</accession>
<dbReference type="GeneID" id="109767473"/>
<dbReference type="STRING" id="200361.A0A453KJ57"/>
<dbReference type="Gramene" id="AET5Gv20431400.1">
    <property type="protein sequence ID" value="AET5Gv20431400.1"/>
    <property type="gene ID" value="AET5Gv20431400"/>
</dbReference>
<reference evidence="3" key="2">
    <citation type="journal article" date="2017" name="Nat. Plants">
        <title>The Aegilops tauschii genome reveals multiple impacts of transposons.</title>
        <authorList>
            <person name="Zhao G."/>
            <person name="Zou C."/>
            <person name="Li K."/>
            <person name="Wang K."/>
            <person name="Li T."/>
            <person name="Gao L."/>
            <person name="Zhang X."/>
            <person name="Wang H."/>
            <person name="Yang Z."/>
            <person name="Liu X."/>
            <person name="Jiang W."/>
            <person name="Mao L."/>
            <person name="Kong X."/>
            <person name="Jiao Y."/>
            <person name="Jia J."/>
        </authorList>
    </citation>
    <scope>NUCLEOTIDE SEQUENCE [LARGE SCALE GENOMIC DNA]</scope>
    <source>
        <strain evidence="3">cv. AL8/78</strain>
    </source>
</reference>
<reference evidence="2" key="4">
    <citation type="submission" date="2019-03" db="UniProtKB">
        <authorList>
            <consortium name="EnsemblPlants"/>
        </authorList>
    </citation>
    <scope>IDENTIFICATION</scope>
</reference>
<evidence type="ECO:0008006" key="4">
    <source>
        <dbReference type="Google" id="ProtNLM"/>
    </source>
</evidence>
<keyword evidence="3" id="KW-1185">Reference proteome</keyword>
<dbReference type="Gene3D" id="3.30.70.100">
    <property type="match status" value="1"/>
</dbReference>